<evidence type="ECO:0000256" key="4">
    <source>
        <dbReference type="ARBA" id="ARBA00023002"/>
    </source>
</evidence>
<dbReference type="InterPro" id="IPR001128">
    <property type="entry name" value="Cyt_P450"/>
</dbReference>
<evidence type="ECO:0000256" key="6">
    <source>
        <dbReference type="ARBA" id="ARBA00023033"/>
    </source>
</evidence>
<dbReference type="GO" id="GO:0020037">
    <property type="term" value="F:heme binding"/>
    <property type="evidence" value="ECO:0007669"/>
    <property type="project" value="InterPro"/>
</dbReference>
<dbReference type="InterPro" id="IPR036396">
    <property type="entry name" value="Cyt_P450_sf"/>
</dbReference>
<keyword evidence="9" id="KW-0812">Transmembrane</keyword>
<dbReference type="PROSITE" id="PS00086">
    <property type="entry name" value="CYTOCHROME_P450"/>
    <property type="match status" value="1"/>
</dbReference>
<dbReference type="PRINTS" id="PR00463">
    <property type="entry name" value="EP450I"/>
</dbReference>
<dbReference type="GO" id="GO:0004497">
    <property type="term" value="F:monooxygenase activity"/>
    <property type="evidence" value="ECO:0007669"/>
    <property type="project" value="UniProtKB-KW"/>
</dbReference>
<reference evidence="10" key="1">
    <citation type="submission" date="2023-03" db="EMBL/GenBank/DDBJ databases">
        <authorList>
            <person name="Julca I."/>
        </authorList>
    </citation>
    <scope>NUCLEOTIDE SEQUENCE</scope>
</reference>
<keyword evidence="2 7" id="KW-0349">Heme</keyword>
<dbReference type="InterPro" id="IPR050651">
    <property type="entry name" value="Plant_Cytochrome_P450_Monoox"/>
</dbReference>
<evidence type="ECO:0000313" key="11">
    <source>
        <dbReference type="Proteomes" id="UP001161247"/>
    </source>
</evidence>
<dbReference type="Pfam" id="PF00067">
    <property type="entry name" value="p450"/>
    <property type="match status" value="1"/>
</dbReference>
<dbReference type="AlphaFoldDB" id="A0AAV1C2L2"/>
<comment type="similarity">
    <text evidence="8">Belongs to the cytochrome P450 family.</text>
</comment>
<keyword evidence="3 7" id="KW-0479">Metal-binding</keyword>
<evidence type="ECO:0000313" key="10">
    <source>
        <dbReference type="EMBL" id="CAI9089720.1"/>
    </source>
</evidence>
<feature type="binding site" description="axial binding residue" evidence="7">
    <location>
        <position position="485"/>
    </location>
    <ligand>
        <name>heme</name>
        <dbReference type="ChEBI" id="CHEBI:30413"/>
    </ligand>
    <ligandPart>
        <name>Fe</name>
        <dbReference type="ChEBI" id="CHEBI:18248"/>
    </ligandPart>
</feature>
<proteinExistence type="inferred from homology"/>
<evidence type="ECO:0000256" key="1">
    <source>
        <dbReference type="ARBA" id="ARBA00001971"/>
    </source>
</evidence>
<organism evidence="10 11">
    <name type="scientific">Oldenlandia corymbosa var. corymbosa</name>
    <dbReference type="NCBI Taxonomy" id="529605"/>
    <lineage>
        <taxon>Eukaryota</taxon>
        <taxon>Viridiplantae</taxon>
        <taxon>Streptophyta</taxon>
        <taxon>Embryophyta</taxon>
        <taxon>Tracheophyta</taxon>
        <taxon>Spermatophyta</taxon>
        <taxon>Magnoliopsida</taxon>
        <taxon>eudicotyledons</taxon>
        <taxon>Gunneridae</taxon>
        <taxon>Pentapetalae</taxon>
        <taxon>asterids</taxon>
        <taxon>lamiids</taxon>
        <taxon>Gentianales</taxon>
        <taxon>Rubiaceae</taxon>
        <taxon>Rubioideae</taxon>
        <taxon>Spermacoceae</taxon>
        <taxon>Hedyotis-Oldenlandia complex</taxon>
        <taxon>Oldenlandia</taxon>
    </lineage>
</organism>
<keyword evidence="11" id="KW-1185">Reference proteome</keyword>
<dbReference type="PANTHER" id="PTHR47947:SF39">
    <property type="entry name" value="CYTOCHROME P450"/>
    <property type="match status" value="1"/>
</dbReference>
<keyword evidence="9" id="KW-0472">Membrane</keyword>
<dbReference type="Gene3D" id="1.10.630.10">
    <property type="entry name" value="Cytochrome P450"/>
    <property type="match status" value="1"/>
</dbReference>
<sequence length="547" mass="62223">MENLFPYPLLPQMFIGFLFFLISLYLLRWQSIRHKSVAKSTSLPPPEVCEAWPILGHLHLIFGGLKPPHVTFSDLADKYGPIFIFRLGKYPALVVSHRDVIKELFATKDLVALTRPKFIQGKHLGYDGAMFGFSEYGLYWREIRKIVSVELLSAHRLQLLNHVRFSETETSIKELYKFWVDHRNKDTNDEFVLVEMNKWFGNLTLNIILRMVAGKRYYGLIDDKDEKASRRCQEALREVFRLTGLYVPSDLIPLLRWLDLGGYEKKMKAVSKEMDEIADSWVKEHREKRKISNGSPGTTTTTDHHGGRDFMDVMISLFEKADNAASYDADTIIKSTCINLIAGGSDTTSVALIWGLTLIMNNRQVLKKVQEELNHQVGGNRFVKESDVPNLPYLQAVVKETLRLYPPAALGGVREFTEDCTVGGYRVRKGTRLISNLWKLHRDPNVFDEPLKFKPERFLTGNNKDMDVKGQQFELIPFGSGRRICPGVTFGLQMLHLVLASALHAFEFSTPAGKPVDMTETAGLINHKATPLPLLVTPRLSPALYNV</sequence>
<feature type="transmembrane region" description="Helical" evidence="9">
    <location>
        <begin position="6"/>
        <end position="27"/>
    </location>
</feature>
<dbReference type="InterPro" id="IPR017972">
    <property type="entry name" value="Cyt_P450_CS"/>
</dbReference>
<dbReference type="EMBL" id="OX459118">
    <property type="protein sequence ID" value="CAI9089720.1"/>
    <property type="molecule type" value="Genomic_DNA"/>
</dbReference>
<gene>
    <name evidence="10" type="ORF">OLC1_LOCUS2011</name>
</gene>
<evidence type="ECO:0000256" key="2">
    <source>
        <dbReference type="ARBA" id="ARBA00022617"/>
    </source>
</evidence>
<evidence type="ECO:0000256" key="5">
    <source>
        <dbReference type="ARBA" id="ARBA00023004"/>
    </source>
</evidence>
<evidence type="ECO:0000256" key="7">
    <source>
        <dbReference type="PIRSR" id="PIRSR602401-1"/>
    </source>
</evidence>
<dbReference type="InterPro" id="IPR002401">
    <property type="entry name" value="Cyt_P450_E_grp-I"/>
</dbReference>
<keyword evidence="6 8" id="KW-0503">Monooxygenase</keyword>
<protein>
    <submittedName>
        <fullName evidence="10">OLC1v1024348C2</fullName>
    </submittedName>
</protein>
<dbReference type="CDD" id="cd20654">
    <property type="entry name" value="CYP82"/>
    <property type="match status" value="1"/>
</dbReference>
<keyword evidence="4 8" id="KW-0560">Oxidoreductase</keyword>
<dbReference type="Proteomes" id="UP001161247">
    <property type="component" value="Chromosome 1"/>
</dbReference>
<evidence type="ECO:0000256" key="9">
    <source>
        <dbReference type="SAM" id="Phobius"/>
    </source>
</evidence>
<dbReference type="FunFam" id="1.10.630.10:FF:000026">
    <property type="entry name" value="Cytochrome P450 82C4"/>
    <property type="match status" value="1"/>
</dbReference>
<evidence type="ECO:0000256" key="3">
    <source>
        <dbReference type="ARBA" id="ARBA00022723"/>
    </source>
</evidence>
<dbReference type="PRINTS" id="PR00385">
    <property type="entry name" value="P450"/>
</dbReference>
<dbReference type="SUPFAM" id="SSF48264">
    <property type="entry name" value="Cytochrome P450"/>
    <property type="match status" value="1"/>
</dbReference>
<keyword evidence="9" id="KW-1133">Transmembrane helix</keyword>
<dbReference type="PANTHER" id="PTHR47947">
    <property type="entry name" value="CYTOCHROME P450 82C3-RELATED"/>
    <property type="match status" value="1"/>
</dbReference>
<accession>A0AAV1C2L2</accession>
<comment type="cofactor">
    <cofactor evidence="1 7">
        <name>heme</name>
        <dbReference type="ChEBI" id="CHEBI:30413"/>
    </cofactor>
</comment>
<keyword evidence="5 7" id="KW-0408">Iron</keyword>
<evidence type="ECO:0000256" key="8">
    <source>
        <dbReference type="RuleBase" id="RU000461"/>
    </source>
</evidence>
<dbReference type="GO" id="GO:0005506">
    <property type="term" value="F:iron ion binding"/>
    <property type="evidence" value="ECO:0007669"/>
    <property type="project" value="InterPro"/>
</dbReference>
<name>A0AAV1C2L2_OLDCO</name>
<dbReference type="GO" id="GO:0016705">
    <property type="term" value="F:oxidoreductase activity, acting on paired donors, with incorporation or reduction of molecular oxygen"/>
    <property type="evidence" value="ECO:0007669"/>
    <property type="project" value="InterPro"/>
</dbReference>